<evidence type="ECO:0008006" key="3">
    <source>
        <dbReference type="Google" id="ProtNLM"/>
    </source>
</evidence>
<dbReference type="Proteomes" id="UP001285921">
    <property type="component" value="Unassembled WGS sequence"/>
</dbReference>
<dbReference type="RefSeq" id="WP_317982205.1">
    <property type="nucleotide sequence ID" value="NZ_BTCL01000034.1"/>
</dbReference>
<dbReference type="PANTHER" id="PTHR33747:SF1">
    <property type="entry name" value="ADENYLATE CYCLASE-ASSOCIATED CAP C-TERMINAL DOMAIN-CONTAINING PROTEIN"/>
    <property type="match status" value="1"/>
</dbReference>
<dbReference type="Gene3D" id="3.10.450.50">
    <property type="match status" value="1"/>
</dbReference>
<reference evidence="1 2" key="1">
    <citation type="submission" date="2023-05" db="EMBL/GenBank/DDBJ databases">
        <title>Draft genome of Paenibacillus sp. CCS26.</title>
        <authorList>
            <person name="Akita H."/>
            <person name="Shinto Y."/>
            <person name="Kimura Z."/>
        </authorList>
    </citation>
    <scope>NUCLEOTIDE SEQUENCE [LARGE SCALE GENOMIC DNA]</scope>
    <source>
        <strain evidence="1 2">CCS26</strain>
    </source>
</reference>
<proteinExistence type="predicted"/>
<dbReference type="SUPFAM" id="SSF103642">
    <property type="entry name" value="Sec-C motif"/>
    <property type="match status" value="1"/>
</dbReference>
<comment type="caution">
    <text evidence="1">The sequence shown here is derived from an EMBL/GenBank/DDBJ whole genome shotgun (WGS) entry which is preliminary data.</text>
</comment>
<evidence type="ECO:0000313" key="1">
    <source>
        <dbReference type="EMBL" id="GMK48711.1"/>
    </source>
</evidence>
<organism evidence="1 2">
    <name type="scientific">Paenibacillus glycanilyticus</name>
    <dbReference type="NCBI Taxonomy" id="126569"/>
    <lineage>
        <taxon>Bacteria</taxon>
        <taxon>Bacillati</taxon>
        <taxon>Bacillota</taxon>
        <taxon>Bacilli</taxon>
        <taxon>Bacillales</taxon>
        <taxon>Paenibacillaceae</taxon>
        <taxon>Paenibacillus</taxon>
    </lineage>
</organism>
<protein>
    <recommendedName>
        <fullName evidence="3">SEC-C motif-containing protein</fullName>
    </recommendedName>
</protein>
<keyword evidence="2" id="KW-1185">Reference proteome</keyword>
<gene>
    <name evidence="1" type="ORF">PghCCS26_58410</name>
</gene>
<name>A0ABQ6NUE4_9BACL</name>
<dbReference type="EMBL" id="BTCL01000034">
    <property type="protein sequence ID" value="GMK48711.1"/>
    <property type="molecule type" value="Genomic_DNA"/>
</dbReference>
<dbReference type="PANTHER" id="PTHR33747">
    <property type="entry name" value="UPF0225 PROTEIN SCO1677"/>
    <property type="match status" value="1"/>
</dbReference>
<evidence type="ECO:0000313" key="2">
    <source>
        <dbReference type="Proteomes" id="UP001285921"/>
    </source>
</evidence>
<dbReference type="Pfam" id="PF02810">
    <property type="entry name" value="SEC-C"/>
    <property type="match status" value="1"/>
</dbReference>
<dbReference type="InterPro" id="IPR004027">
    <property type="entry name" value="SEC_C_motif"/>
</dbReference>
<sequence length="385" mass="43906">MDELIKELQQMNIQYAIKGEVKTRLAEILQLLTKDKLNLLAGNYEIKGRSKLKKQELADAVQASIMTSEELSMALLMATSQEWELLQKLLVVPSLQDDTVVPGAYIFLMNAGLVYSFYEEDKLYYVLPEEVKETYAKVVNPAMLKERERCQQVFDYILAATNLYGVCSFDQLIEIYNAQNEDQLNEAEFERISQLLTRREQSWHVADNRLLADYYDEDNEEELEELLASVAGKPYYIPDKQEFLRYADYGYYEVTPQLAGLEKYVLQYLCPETDVVEDLISEIQFDCSMAKPLEEIMMGFEARGIEIPSREQLEMVVHLVINVYNNTRMWSNGGFKPNELDSSGAGVAPVNNVVPMQQRAGSAKVGRNEPCPCGSGKKYKKCCGA</sequence>
<accession>A0ABQ6NUE4</accession>